<evidence type="ECO:0000256" key="2">
    <source>
        <dbReference type="ARBA" id="ARBA00004819"/>
    </source>
</evidence>
<evidence type="ECO:0000256" key="4">
    <source>
        <dbReference type="ARBA" id="ARBA00022898"/>
    </source>
</evidence>
<dbReference type="PANTHER" id="PTHR43713">
    <property type="entry name" value="GLUTAMATE-1-SEMIALDEHYDE 2,1-AMINOMUTASE"/>
    <property type="match status" value="1"/>
</dbReference>
<comment type="catalytic activity">
    <reaction evidence="7">
        <text>(S)-4-amino-5-oxopentanoate = 5-aminolevulinate</text>
        <dbReference type="Rhea" id="RHEA:14265"/>
        <dbReference type="ChEBI" id="CHEBI:57501"/>
        <dbReference type="ChEBI" id="CHEBI:356416"/>
        <dbReference type="EC" id="5.4.3.8"/>
    </reaction>
</comment>
<reference evidence="8" key="1">
    <citation type="submission" date="2022-06" db="EMBL/GenBank/DDBJ databases">
        <title>CFH 74404 Thermomicrobiaceae sp.</title>
        <authorList>
            <person name="Ming H."/>
            <person name="Li W.-J."/>
            <person name="Zhao Z."/>
        </authorList>
    </citation>
    <scope>NUCLEOTIDE SEQUENCE</scope>
    <source>
        <strain evidence="8">CFH 74404</strain>
    </source>
</reference>
<evidence type="ECO:0000256" key="6">
    <source>
        <dbReference type="ARBA" id="ARBA00023244"/>
    </source>
</evidence>
<sequence length="431" mass="45663">MLSLARSELAWQEAQRYLAGGVNSPVRAFRAVGGTPPFIQRGAGARLYDLDGNEYIDYVCSWGALIAGHAHPDVVERLQRAVERGTSYGAPTELETALARRVVELFPSIELVRFVNSGTEATMSAIRLARAATGRAKIVKFTGCYHGHADPLLATAGSGLLTFGIPSSPGVTPGTAADTISLPYNQLEPVEEAFSQAGGEIAAVIVEPVAGNMGVVPPAEGFLQGLREITRRHGALLIFDEVITGFRLAPGGAQELYGVQPDLTCLGKILGGGLPVGAYGGRRELMELLAPLGPVYQAGTLSGNPLAMEAGLATLELLRRPGAYERLEALSARLADGLRRASELAGVPVAVNRTGSMLTAFFTSEPVTSYETATLADTARYARFHQAMLRRGVYLAPSQFEAAFVSLAHGDEEIDRTLEAAEEALREIASS</sequence>
<comment type="subunit">
    <text evidence="7">Homodimer.</text>
</comment>
<keyword evidence="7" id="KW-0963">Cytoplasm</keyword>
<dbReference type="GO" id="GO:0005737">
    <property type="term" value="C:cytoplasm"/>
    <property type="evidence" value="ECO:0007669"/>
    <property type="project" value="UniProtKB-SubCell"/>
</dbReference>
<dbReference type="NCBIfam" id="TIGR00713">
    <property type="entry name" value="hemL"/>
    <property type="match status" value="1"/>
</dbReference>
<evidence type="ECO:0000256" key="5">
    <source>
        <dbReference type="ARBA" id="ARBA00023235"/>
    </source>
</evidence>
<comment type="similarity">
    <text evidence="3 7">Belongs to the class-III pyridoxal-phosphate-dependent aminotransferase family. HemL subfamily.</text>
</comment>
<evidence type="ECO:0000256" key="3">
    <source>
        <dbReference type="ARBA" id="ARBA00008981"/>
    </source>
</evidence>
<feature type="modified residue" description="N6-(pyridoxal phosphate)lysine" evidence="7">
    <location>
        <position position="268"/>
    </location>
</feature>
<keyword evidence="4 7" id="KW-0663">Pyridoxal phosphate</keyword>
<keyword evidence="5 7" id="KW-0413">Isomerase</keyword>
<dbReference type="HAMAP" id="MF_00375">
    <property type="entry name" value="HemL_aminotrans_3"/>
    <property type="match status" value="1"/>
</dbReference>
<dbReference type="SUPFAM" id="SSF53383">
    <property type="entry name" value="PLP-dependent transferases"/>
    <property type="match status" value="1"/>
</dbReference>
<gene>
    <name evidence="7 8" type="primary">hemL</name>
    <name evidence="8" type="ORF">NET02_01160</name>
</gene>
<dbReference type="Proteomes" id="UP001165306">
    <property type="component" value="Unassembled WGS sequence"/>
</dbReference>
<comment type="cofactor">
    <cofactor evidence="1 7">
        <name>pyridoxal 5'-phosphate</name>
        <dbReference type="ChEBI" id="CHEBI:597326"/>
    </cofactor>
</comment>
<name>A0AA42B9W1_9BACT</name>
<comment type="caution">
    <text evidence="8">The sequence shown here is derived from an EMBL/GenBank/DDBJ whole genome shotgun (WGS) entry which is preliminary data.</text>
</comment>
<dbReference type="EC" id="5.4.3.8" evidence="7"/>
<evidence type="ECO:0000256" key="1">
    <source>
        <dbReference type="ARBA" id="ARBA00001933"/>
    </source>
</evidence>
<evidence type="ECO:0000256" key="7">
    <source>
        <dbReference type="HAMAP-Rule" id="MF_00375"/>
    </source>
</evidence>
<accession>A0AA42B9W1</accession>
<dbReference type="Pfam" id="PF00202">
    <property type="entry name" value="Aminotran_3"/>
    <property type="match status" value="1"/>
</dbReference>
<keyword evidence="6 7" id="KW-0627">Porphyrin biosynthesis</keyword>
<dbReference type="Gene3D" id="3.40.640.10">
    <property type="entry name" value="Type I PLP-dependent aspartate aminotransferase-like (Major domain)"/>
    <property type="match status" value="1"/>
</dbReference>
<dbReference type="FunFam" id="3.40.640.10:FF:000021">
    <property type="entry name" value="Glutamate-1-semialdehyde 2,1-aminomutase"/>
    <property type="match status" value="1"/>
</dbReference>
<proteinExistence type="inferred from homology"/>
<dbReference type="InterPro" id="IPR049704">
    <property type="entry name" value="Aminotrans_3_PPA_site"/>
</dbReference>
<dbReference type="InterPro" id="IPR005814">
    <property type="entry name" value="Aminotrans_3"/>
</dbReference>
<dbReference type="EMBL" id="JAMSLR010000001">
    <property type="protein sequence ID" value="MCM8747750.1"/>
    <property type="molecule type" value="Genomic_DNA"/>
</dbReference>
<dbReference type="PROSITE" id="PS00600">
    <property type="entry name" value="AA_TRANSFER_CLASS_3"/>
    <property type="match status" value="1"/>
</dbReference>
<dbReference type="InterPro" id="IPR015421">
    <property type="entry name" value="PyrdxlP-dep_Trfase_major"/>
</dbReference>
<comment type="subcellular location">
    <subcellularLocation>
        <location evidence="7">Cytoplasm</location>
    </subcellularLocation>
</comment>
<comment type="pathway">
    <text evidence="2">Porphyrin-containing compound metabolism; protoporphyrin-IX biosynthesis; 5-aminolevulinate from L-glutamyl-tRNA(Glu): step 2/2.</text>
</comment>
<dbReference type="GO" id="GO:0008483">
    <property type="term" value="F:transaminase activity"/>
    <property type="evidence" value="ECO:0007669"/>
    <property type="project" value="InterPro"/>
</dbReference>
<dbReference type="InterPro" id="IPR004639">
    <property type="entry name" value="4pyrrol_synth_GluAld_NH2Trfase"/>
</dbReference>
<dbReference type="NCBIfam" id="NF000818">
    <property type="entry name" value="PRK00062.1"/>
    <property type="match status" value="1"/>
</dbReference>
<dbReference type="AlphaFoldDB" id="A0AA42B9W1"/>
<dbReference type="CDD" id="cd00610">
    <property type="entry name" value="OAT_like"/>
    <property type="match status" value="1"/>
</dbReference>
<organism evidence="8 9">
    <name type="scientific">Thermalbibacter longus</name>
    <dbReference type="NCBI Taxonomy" id="2951981"/>
    <lineage>
        <taxon>Bacteria</taxon>
        <taxon>Pseudomonadati</taxon>
        <taxon>Thermomicrobiota</taxon>
        <taxon>Thermomicrobia</taxon>
        <taxon>Thermomicrobiales</taxon>
        <taxon>Thermomicrobiaceae</taxon>
        <taxon>Thermalbibacter</taxon>
    </lineage>
</organism>
<evidence type="ECO:0000313" key="8">
    <source>
        <dbReference type="EMBL" id="MCM8747750.1"/>
    </source>
</evidence>
<dbReference type="PANTHER" id="PTHR43713:SF3">
    <property type="entry name" value="GLUTAMATE-1-SEMIALDEHYDE 2,1-AMINOMUTASE 1, CHLOROPLASTIC-RELATED"/>
    <property type="match status" value="1"/>
</dbReference>
<dbReference type="GO" id="GO:0006782">
    <property type="term" value="P:protoporphyrinogen IX biosynthetic process"/>
    <property type="evidence" value="ECO:0007669"/>
    <property type="project" value="UniProtKB-UniRule"/>
</dbReference>
<dbReference type="GO" id="GO:0042286">
    <property type="term" value="F:glutamate-1-semialdehyde 2,1-aminomutase activity"/>
    <property type="evidence" value="ECO:0007669"/>
    <property type="project" value="UniProtKB-UniRule"/>
</dbReference>
<dbReference type="Gene3D" id="3.90.1150.10">
    <property type="entry name" value="Aspartate Aminotransferase, domain 1"/>
    <property type="match status" value="1"/>
</dbReference>
<dbReference type="GO" id="GO:0030170">
    <property type="term" value="F:pyridoxal phosphate binding"/>
    <property type="evidence" value="ECO:0007669"/>
    <property type="project" value="InterPro"/>
</dbReference>
<dbReference type="InterPro" id="IPR015422">
    <property type="entry name" value="PyrdxlP-dep_Trfase_small"/>
</dbReference>
<dbReference type="InterPro" id="IPR015424">
    <property type="entry name" value="PyrdxlP-dep_Trfase"/>
</dbReference>
<dbReference type="RefSeq" id="WP_284055536.1">
    <property type="nucleotide sequence ID" value="NZ_JAMSLR010000001.1"/>
</dbReference>
<protein>
    <recommendedName>
        <fullName evidence="7">Glutamate-1-semialdehyde 2,1-aminomutase</fullName>
        <shortName evidence="7">GSA</shortName>
        <ecNumber evidence="7">5.4.3.8</ecNumber>
    </recommendedName>
    <alternativeName>
        <fullName evidence="7">Glutamate-1-semialdehyde aminotransferase</fullName>
        <shortName evidence="7">GSA-AT</shortName>
    </alternativeName>
</protein>
<evidence type="ECO:0000313" key="9">
    <source>
        <dbReference type="Proteomes" id="UP001165306"/>
    </source>
</evidence>
<keyword evidence="9" id="KW-1185">Reference proteome</keyword>